<dbReference type="FunCoup" id="A0A6G9I8X0">
    <property type="interactions" value="138"/>
</dbReference>
<reference evidence="11 12" key="1">
    <citation type="submission" date="2020-03" db="EMBL/GenBank/DDBJ databases">
        <title>Complete genome sequence of Orbus sp. IPMB12 (BCRC 80908).</title>
        <authorList>
            <person name="Lo W.-S."/>
            <person name="Chang T.-H."/>
            <person name="Kuo C.-H."/>
        </authorList>
    </citation>
    <scope>NUCLEOTIDE SEQUENCE [LARGE SCALE GENOMIC DNA]</scope>
    <source>
        <strain evidence="11 12">IPMB12</strain>
    </source>
</reference>
<evidence type="ECO:0000256" key="6">
    <source>
        <dbReference type="ARBA" id="ARBA00022679"/>
    </source>
</evidence>
<evidence type="ECO:0000256" key="4">
    <source>
        <dbReference type="ARBA" id="ARBA00012239"/>
    </source>
</evidence>
<dbReference type="PIRSF" id="PIRSF005572">
    <property type="entry name" value="NifS"/>
    <property type="match status" value="1"/>
</dbReference>
<dbReference type="InterPro" id="IPR000192">
    <property type="entry name" value="Aminotrans_V_dom"/>
</dbReference>
<comment type="cofactor">
    <cofactor evidence="1 9">
        <name>pyridoxal 5'-phosphate</name>
        <dbReference type="ChEBI" id="CHEBI:597326"/>
    </cofactor>
</comment>
<dbReference type="InterPro" id="IPR015422">
    <property type="entry name" value="PyrdxlP-dep_Trfase_small"/>
</dbReference>
<comment type="catalytic activity">
    <reaction evidence="8">
        <text>(sulfur carrier)-H + L-cysteine = (sulfur carrier)-SH + L-alanine</text>
        <dbReference type="Rhea" id="RHEA:43892"/>
        <dbReference type="Rhea" id="RHEA-COMP:14737"/>
        <dbReference type="Rhea" id="RHEA-COMP:14739"/>
        <dbReference type="ChEBI" id="CHEBI:29917"/>
        <dbReference type="ChEBI" id="CHEBI:35235"/>
        <dbReference type="ChEBI" id="CHEBI:57972"/>
        <dbReference type="ChEBI" id="CHEBI:64428"/>
        <dbReference type="EC" id="2.8.1.7"/>
    </reaction>
</comment>
<comment type="similarity">
    <text evidence="3">Belongs to the class-V pyridoxal-phosphate-dependent aminotransferase family. Csd subfamily.</text>
</comment>
<dbReference type="GO" id="GO:0031071">
    <property type="term" value="F:cysteine desulfurase activity"/>
    <property type="evidence" value="ECO:0007669"/>
    <property type="project" value="UniProtKB-EC"/>
</dbReference>
<evidence type="ECO:0000256" key="9">
    <source>
        <dbReference type="RuleBase" id="RU004504"/>
    </source>
</evidence>
<dbReference type="KEGG" id="orb:IPMB12_00400"/>
<dbReference type="Proteomes" id="UP000501168">
    <property type="component" value="Chromosome"/>
</dbReference>
<dbReference type="InterPro" id="IPR022471">
    <property type="entry name" value="Cys_desulphurase_CdsA"/>
</dbReference>
<feature type="domain" description="Aminotransferase class V" evidence="10">
    <location>
        <begin position="21"/>
        <end position="388"/>
    </location>
</feature>
<evidence type="ECO:0000313" key="12">
    <source>
        <dbReference type="Proteomes" id="UP000501168"/>
    </source>
</evidence>
<dbReference type="InterPro" id="IPR015421">
    <property type="entry name" value="PyrdxlP-dep_Trfase_major"/>
</dbReference>
<dbReference type="InterPro" id="IPR015424">
    <property type="entry name" value="PyrdxlP-dep_Trfase"/>
</dbReference>
<dbReference type="AlphaFoldDB" id="A0A6G9I8X0"/>
<dbReference type="EC" id="2.8.1.7" evidence="4"/>
<evidence type="ECO:0000256" key="2">
    <source>
        <dbReference type="ARBA" id="ARBA00002824"/>
    </source>
</evidence>
<dbReference type="Pfam" id="PF00266">
    <property type="entry name" value="Aminotran_5"/>
    <property type="match status" value="1"/>
</dbReference>
<evidence type="ECO:0000259" key="10">
    <source>
        <dbReference type="Pfam" id="PF00266"/>
    </source>
</evidence>
<dbReference type="InterPro" id="IPR016454">
    <property type="entry name" value="Cysteine_dSase"/>
</dbReference>
<evidence type="ECO:0000313" key="11">
    <source>
        <dbReference type="EMBL" id="QIQ20272.1"/>
    </source>
</evidence>
<dbReference type="EMBL" id="CP050253">
    <property type="protein sequence ID" value="QIQ20272.1"/>
    <property type="molecule type" value="Genomic_DNA"/>
</dbReference>
<keyword evidence="6 11" id="KW-0808">Transferase</keyword>
<dbReference type="PANTHER" id="PTHR43586">
    <property type="entry name" value="CYSTEINE DESULFURASE"/>
    <property type="match status" value="1"/>
</dbReference>
<protein>
    <recommendedName>
        <fullName evidence="5">Probable cysteine desulfurase</fullName>
        <ecNumber evidence="4">2.8.1.7</ecNumber>
    </recommendedName>
</protein>
<dbReference type="GO" id="GO:0030170">
    <property type="term" value="F:pyridoxal phosphate binding"/>
    <property type="evidence" value="ECO:0007669"/>
    <property type="project" value="InterPro"/>
</dbReference>
<name>A0A6G9I8X0_9GAMM</name>
<dbReference type="SUPFAM" id="SSF53383">
    <property type="entry name" value="PLP-dependent transferases"/>
    <property type="match status" value="1"/>
</dbReference>
<proteinExistence type="inferred from homology"/>
<evidence type="ECO:0000256" key="7">
    <source>
        <dbReference type="ARBA" id="ARBA00022898"/>
    </source>
</evidence>
<dbReference type="InParanoid" id="A0A6G9I8X0"/>
<evidence type="ECO:0000256" key="1">
    <source>
        <dbReference type="ARBA" id="ARBA00001933"/>
    </source>
</evidence>
<keyword evidence="7" id="KW-0663">Pyridoxal phosphate</keyword>
<sequence length="402" mass="44123">MKIFEPVGFRQAFPALQQPTVYLDSASTALKPQTMIEAITAYYATNTATAYRSLHPQAQETTRALEQARLQVADLLHASSFQQIVWTKGVTESLNLIAQSYARSTLQAGDEIIVSELEHHSNLIPWLIVAQQTGAKVIKWQVDSTGSLSLHDYQQCLSTKTKIVAISQMSNVTGYAVDIEKVIKLAHKHSAVVVVDAAQGIVHHPLNVTELDIDFYAFSAHKLYGPTGLGVLYAKTELLAQMPVWHGGGKMLKTASFAGFEALPAPQKFEAGTPDIAGIIGFNAVLDWYQTIDWQQAEQYTCHLAELAEQRLSQMSGFTSYRAKQSTILSFTIKDIHHSDLALLLAEQHIAIRTGELCAQPLIKALGVSGVIRASFMPYNNASDVELFVTALQNALVILTED</sequence>
<comment type="function">
    <text evidence="2">Catalyzes the removal of elemental sulfur and selenium atoms from L-cysteine, L-cystine, L-selenocysteine, and L-selenocystine to produce L-alanine.</text>
</comment>
<organism evidence="11 12">
    <name type="scientific">Zophobihabitans entericus</name>
    <dbReference type="NCBI Taxonomy" id="1635327"/>
    <lineage>
        <taxon>Bacteria</taxon>
        <taxon>Pseudomonadati</taxon>
        <taxon>Pseudomonadota</taxon>
        <taxon>Gammaproteobacteria</taxon>
        <taxon>Orbales</taxon>
        <taxon>Orbaceae</taxon>
        <taxon>Zophobihabitans</taxon>
    </lineage>
</organism>
<dbReference type="PANTHER" id="PTHR43586:SF8">
    <property type="entry name" value="CYSTEINE DESULFURASE 1, CHLOROPLASTIC"/>
    <property type="match status" value="1"/>
</dbReference>
<dbReference type="CDD" id="cd06453">
    <property type="entry name" value="SufS_like"/>
    <property type="match status" value="1"/>
</dbReference>
<dbReference type="Gene3D" id="3.40.640.10">
    <property type="entry name" value="Type I PLP-dependent aspartate aminotransferase-like (Major domain)"/>
    <property type="match status" value="1"/>
</dbReference>
<dbReference type="RefSeq" id="WP_166913860.1">
    <property type="nucleotide sequence ID" value="NZ_CP050253.1"/>
</dbReference>
<evidence type="ECO:0000256" key="3">
    <source>
        <dbReference type="ARBA" id="ARBA00010447"/>
    </source>
</evidence>
<dbReference type="GO" id="GO:0016226">
    <property type="term" value="P:iron-sulfur cluster assembly"/>
    <property type="evidence" value="ECO:0007669"/>
    <property type="project" value="InterPro"/>
</dbReference>
<evidence type="ECO:0000256" key="5">
    <source>
        <dbReference type="ARBA" id="ARBA00021850"/>
    </source>
</evidence>
<dbReference type="NCBIfam" id="TIGR03392">
    <property type="entry name" value="FeS_syn_CsdA"/>
    <property type="match status" value="1"/>
</dbReference>
<dbReference type="PROSITE" id="PS00595">
    <property type="entry name" value="AA_TRANSFER_CLASS_5"/>
    <property type="match status" value="1"/>
</dbReference>
<dbReference type="GO" id="GO:0006534">
    <property type="term" value="P:cysteine metabolic process"/>
    <property type="evidence" value="ECO:0007669"/>
    <property type="project" value="InterPro"/>
</dbReference>
<keyword evidence="12" id="KW-1185">Reference proteome</keyword>
<dbReference type="InterPro" id="IPR020578">
    <property type="entry name" value="Aminotrans_V_PyrdxlP_BS"/>
</dbReference>
<dbReference type="Gene3D" id="3.90.1150.10">
    <property type="entry name" value="Aspartate Aminotransferase, domain 1"/>
    <property type="match status" value="1"/>
</dbReference>
<gene>
    <name evidence="11" type="primary">csdA</name>
    <name evidence="11" type="ORF">IPMB12_00400</name>
</gene>
<dbReference type="InterPro" id="IPR010970">
    <property type="entry name" value="Cys_dSase_SufS"/>
</dbReference>
<evidence type="ECO:0000256" key="8">
    <source>
        <dbReference type="ARBA" id="ARBA00050776"/>
    </source>
</evidence>
<accession>A0A6G9I8X0</accession>